<name>A0A7T3V5K5_9SPIR</name>
<dbReference type="RefSeq" id="WP_198443200.1">
    <property type="nucleotide sequence ID" value="NZ_CBCSHE010000011.1"/>
</dbReference>
<evidence type="ECO:0000313" key="2">
    <source>
        <dbReference type="EMBL" id="QQA01663.1"/>
    </source>
</evidence>
<dbReference type="EMBL" id="CP064936">
    <property type="protein sequence ID" value="QQA01663.1"/>
    <property type="molecule type" value="Genomic_DNA"/>
</dbReference>
<evidence type="ECO:0000313" key="3">
    <source>
        <dbReference type="Proteomes" id="UP000595224"/>
    </source>
</evidence>
<dbReference type="AlphaFoldDB" id="A0A7T3V5K5"/>
<protein>
    <submittedName>
        <fullName evidence="2">ISNCY family transposase</fullName>
    </submittedName>
</protein>
<dbReference type="SUPFAM" id="SSF46689">
    <property type="entry name" value="Homeodomain-like"/>
    <property type="match status" value="1"/>
</dbReference>
<dbReference type="KEGG" id="tper:IWA51_03365"/>
<dbReference type="SUPFAM" id="SSF53098">
    <property type="entry name" value="Ribonuclease H-like"/>
    <property type="match status" value="1"/>
</dbReference>
<dbReference type="InterPro" id="IPR036397">
    <property type="entry name" value="RNaseH_sf"/>
</dbReference>
<dbReference type="InterPro" id="IPR047797">
    <property type="entry name" value="ISNCY_transpos"/>
</dbReference>
<sequence>MMKLNDAQKEKRKILRNCINKKMTTREAAIQFGRTIRCVQKMIARYKERGDESLIHGNTGKKHTSEANELLEQIILDIFYNTRIKGKNPYEDISYQYFTEILLEEYGIKKSVSWVKSKMKKSGYKSPIKHNCKNKKEIHLMRDRKEHEGELVQADGTPYDWFKDGHNNCIQGFVDDATGYPTGLYMTKNECTLGYTEAFRNMATDHGIPLALYPDKAGVFFVNNKKKDDGEKHLTQFGIMMENMGVDMFPAHSPQAKGRVERFWNTIQHRLPNLFVLKGINTIEQANEFLRDEFPKIYKRWFPVEPKSKETCFVKADLKEVNSILKATFPGKVDKGGVFAFKGYRFFLPELVNQKILINLNEKEGLWVTSINNDRRYIPQLIETDTTGPMPEVTKLLIERVFLKNAKPRFREVYIDIDDVVLSQIQRKKTA</sequence>
<dbReference type="PROSITE" id="PS50994">
    <property type="entry name" value="INTEGRASE"/>
    <property type="match status" value="1"/>
</dbReference>
<feature type="domain" description="Integrase catalytic" evidence="1">
    <location>
        <begin position="144"/>
        <end position="290"/>
    </location>
</feature>
<dbReference type="NCBIfam" id="NF033594">
    <property type="entry name" value="transpos_ISNCY_2"/>
    <property type="match status" value="1"/>
</dbReference>
<dbReference type="GO" id="GO:0003676">
    <property type="term" value="F:nucleic acid binding"/>
    <property type="evidence" value="ECO:0007669"/>
    <property type="project" value="InterPro"/>
</dbReference>
<dbReference type="PANTHER" id="PTHR35004:SF7">
    <property type="entry name" value="INTEGRASE PROTEIN"/>
    <property type="match status" value="1"/>
</dbReference>
<dbReference type="PANTHER" id="PTHR35004">
    <property type="entry name" value="TRANSPOSASE RV3428C-RELATED"/>
    <property type="match status" value="1"/>
</dbReference>
<proteinExistence type="predicted"/>
<accession>A0A7T3V5K5</accession>
<organism evidence="2 3">
    <name type="scientific">Treponema peruense</name>
    <dbReference type="NCBI Taxonomy" id="2787628"/>
    <lineage>
        <taxon>Bacteria</taxon>
        <taxon>Pseudomonadati</taxon>
        <taxon>Spirochaetota</taxon>
        <taxon>Spirochaetia</taxon>
        <taxon>Spirochaetales</taxon>
        <taxon>Treponemataceae</taxon>
        <taxon>Treponema</taxon>
    </lineage>
</organism>
<dbReference type="Gene3D" id="3.30.420.10">
    <property type="entry name" value="Ribonuclease H-like superfamily/Ribonuclease H"/>
    <property type="match status" value="1"/>
</dbReference>
<reference evidence="2 3" key="1">
    <citation type="submission" date="2020-11" db="EMBL/GenBank/DDBJ databases">
        <title>Treponema Peruensis nv. sp., first commensal Treponema isolated from human feces.</title>
        <authorList>
            <person name="Belkhou C."/>
            <person name="Raes J."/>
        </authorList>
    </citation>
    <scope>NUCLEOTIDE SEQUENCE [LARGE SCALE GENOMIC DNA]</scope>
    <source>
        <strain evidence="2 3">RCC2812</strain>
    </source>
</reference>
<dbReference type="InterPro" id="IPR001584">
    <property type="entry name" value="Integrase_cat-core"/>
</dbReference>
<gene>
    <name evidence="2" type="ORF">IWA51_03365</name>
</gene>
<dbReference type="Proteomes" id="UP000595224">
    <property type="component" value="Chromosome"/>
</dbReference>
<keyword evidence="3" id="KW-1185">Reference proteome</keyword>
<evidence type="ECO:0000259" key="1">
    <source>
        <dbReference type="PROSITE" id="PS50994"/>
    </source>
</evidence>
<dbReference type="InterPro" id="IPR009057">
    <property type="entry name" value="Homeodomain-like_sf"/>
</dbReference>
<dbReference type="GO" id="GO:0015074">
    <property type="term" value="P:DNA integration"/>
    <property type="evidence" value="ECO:0007669"/>
    <property type="project" value="InterPro"/>
</dbReference>
<dbReference type="InterPro" id="IPR012337">
    <property type="entry name" value="RNaseH-like_sf"/>
</dbReference>